<dbReference type="InterPro" id="IPR003156">
    <property type="entry name" value="DHHA1_dom"/>
</dbReference>
<dbReference type="InterPro" id="IPR001667">
    <property type="entry name" value="DDH_dom"/>
</dbReference>
<evidence type="ECO:0000313" key="10">
    <source>
        <dbReference type="Proteomes" id="UP000530060"/>
    </source>
</evidence>
<dbReference type="Pfam" id="PF02272">
    <property type="entry name" value="DHHA1"/>
    <property type="match status" value="1"/>
</dbReference>
<dbReference type="Pfam" id="PF17768">
    <property type="entry name" value="RecJ_OB"/>
    <property type="match status" value="1"/>
</dbReference>
<dbReference type="SUPFAM" id="SSF64182">
    <property type="entry name" value="DHH phosphoesterases"/>
    <property type="match status" value="1"/>
</dbReference>
<feature type="domain" description="RecJ OB" evidence="8">
    <location>
        <begin position="452"/>
        <end position="560"/>
    </location>
</feature>
<evidence type="ECO:0000313" key="9">
    <source>
        <dbReference type="EMBL" id="CAD0003408.1"/>
    </source>
</evidence>
<feature type="domain" description="DDH" evidence="6">
    <location>
        <begin position="78"/>
        <end position="228"/>
    </location>
</feature>
<protein>
    <recommendedName>
        <fullName evidence="2">Single-stranded-DNA-specific exonuclease RecJ</fullName>
    </recommendedName>
</protein>
<feature type="domain" description="DHHA1" evidence="7">
    <location>
        <begin position="349"/>
        <end position="439"/>
    </location>
</feature>
<evidence type="ECO:0000256" key="2">
    <source>
        <dbReference type="ARBA" id="ARBA00019841"/>
    </source>
</evidence>
<keyword evidence="3" id="KW-0540">Nuclease</keyword>
<proteinExistence type="inferred from homology"/>
<dbReference type="GO" id="GO:0008409">
    <property type="term" value="F:5'-3' exonuclease activity"/>
    <property type="evidence" value="ECO:0007669"/>
    <property type="project" value="InterPro"/>
</dbReference>
<sequence length="566" mass="63763">MRWTIKSKPSEAKVKHLAAALNVEDFVATLLIQRGIETFEDAKNFFRPSLEHLHDPFLMKDMDKAVARIESAIENQENILVFGDYDVDGTTAVSLVSSYLKSHYPNIATYIPDRYDEGYGISFKGIDFAEDNGFSLIIALDCGIKSIDHIAYAKEKNIDFIICDHHRPGEFLPDAVAILDPKREDCSYPYDELCGCGVGFKLIQALGQNRNETIEDLVSYLDLVATAIAADIVPITGENRVLAYFGLQVINSDPRPGIKALVHQIKKKTLDITDVVFIISPRINAAGRIKHGNHAVELLTEFNFEQAQQFASEIEQYNSDRKDLDKKITKEAFQQIIENQEEERFSTVVFQEDWHKGVIGIVASRLIETYYRPTLVFTKSGDKYAASARSVKGFDVYNALDACAEHLEQFGGHMYAAGMTLKAENYVAFKTAFEKCVEETILPEMRTPEIEIDAEINFSDITPKLIRILKQFEPFGPQNMTPVFITQNVKDTGYAKTLGADDEHLRLFVKQNNSDGIAAIGFGLGKKIEITKNQNTFQLAYSLAENEWNDTVSTQLMLKDIRTNEE</sequence>
<dbReference type="Gene3D" id="3.90.1640.30">
    <property type="match status" value="1"/>
</dbReference>
<dbReference type="InterPro" id="IPR041122">
    <property type="entry name" value="RecJ_OB"/>
</dbReference>
<dbReference type="PANTHER" id="PTHR30255">
    <property type="entry name" value="SINGLE-STRANDED-DNA-SPECIFIC EXONUCLEASE RECJ"/>
    <property type="match status" value="1"/>
</dbReference>
<dbReference type="GO" id="GO:0003676">
    <property type="term" value="F:nucleic acid binding"/>
    <property type="evidence" value="ECO:0007669"/>
    <property type="project" value="InterPro"/>
</dbReference>
<keyword evidence="5 9" id="KW-0269">Exonuclease</keyword>
<evidence type="ECO:0000256" key="4">
    <source>
        <dbReference type="ARBA" id="ARBA00022801"/>
    </source>
</evidence>
<dbReference type="InterPro" id="IPR051673">
    <property type="entry name" value="SSDNA_exonuclease_RecJ"/>
</dbReference>
<organism evidence="9 10">
    <name type="scientific">Flavobacterium salmonis</name>
    <dbReference type="NCBI Taxonomy" id="2654844"/>
    <lineage>
        <taxon>Bacteria</taxon>
        <taxon>Pseudomonadati</taxon>
        <taxon>Bacteroidota</taxon>
        <taxon>Flavobacteriia</taxon>
        <taxon>Flavobacteriales</taxon>
        <taxon>Flavobacteriaceae</taxon>
        <taxon>Flavobacterium</taxon>
    </lineage>
</organism>
<dbReference type="RefSeq" id="WP_180908586.1">
    <property type="nucleotide sequence ID" value="NZ_CAIJDP010000062.1"/>
</dbReference>
<dbReference type="PANTHER" id="PTHR30255:SF2">
    <property type="entry name" value="SINGLE-STRANDED-DNA-SPECIFIC EXONUCLEASE RECJ"/>
    <property type="match status" value="1"/>
</dbReference>
<evidence type="ECO:0000259" key="8">
    <source>
        <dbReference type="Pfam" id="PF17768"/>
    </source>
</evidence>
<dbReference type="InterPro" id="IPR004610">
    <property type="entry name" value="RecJ"/>
</dbReference>
<dbReference type="GO" id="GO:0006310">
    <property type="term" value="P:DNA recombination"/>
    <property type="evidence" value="ECO:0007669"/>
    <property type="project" value="InterPro"/>
</dbReference>
<reference evidence="9 10" key="1">
    <citation type="submission" date="2020-06" db="EMBL/GenBank/DDBJ databases">
        <authorList>
            <person name="Criscuolo A."/>
        </authorList>
    </citation>
    <scope>NUCLEOTIDE SEQUENCE [LARGE SCALE GENOMIC DNA]</scope>
    <source>
        <strain evidence="10">CIP 111411</strain>
    </source>
</reference>
<dbReference type="AlphaFoldDB" id="A0A6V6YV51"/>
<keyword evidence="4" id="KW-0378">Hydrolase</keyword>
<evidence type="ECO:0000256" key="1">
    <source>
        <dbReference type="ARBA" id="ARBA00005915"/>
    </source>
</evidence>
<comment type="similarity">
    <text evidence="1">Belongs to the RecJ family.</text>
</comment>
<evidence type="ECO:0000256" key="5">
    <source>
        <dbReference type="ARBA" id="ARBA00022839"/>
    </source>
</evidence>
<dbReference type="InterPro" id="IPR038763">
    <property type="entry name" value="DHH_sf"/>
</dbReference>
<dbReference type="Pfam" id="PF01368">
    <property type="entry name" value="DHH"/>
    <property type="match status" value="1"/>
</dbReference>
<dbReference type="EMBL" id="CAIJDP010000062">
    <property type="protein sequence ID" value="CAD0003408.1"/>
    <property type="molecule type" value="Genomic_DNA"/>
</dbReference>
<dbReference type="Gene3D" id="3.10.310.30">
    <property type="match status" value="1"/>
</dbReference>
<evidence type="ECO:0000256" key="3">
    <source>
        <dbReference type="ARBA" id="ARBA00022722"/>
    </source>
</evidence>
<gene>
    <name evidence="9" type="ORF">FLAT13_01684</name>
</gene>
<evidence type="ECO:0000259" key="6">
    <source>
        <dbReference type="Pfam" id="PF01368"/>
    </source>
</evidence>
<keyword evidence="10" id="KW-1185">Reference proteome</keyword>
<name>A0A6V6YV51_9FLAO</name>
<dbReference type="NCBIfam" id="TIGR00644">
    <property type="entry name" value="recJ"/>
    <property type="match status" value="1"/>
</dbReference>
<dbReference type="Proteomes" id="UP000530060">
    <property type="component" value="Unassembled WGS sequence"/>
</dbReference>
<evidence type="ECO:0000259" key="7">
    <source>
        <dbReference type="Pfam" id="PF02272"/>
    </source>
</evidence>
<comment type="caution">
    <text evidence="9">The sequence shown here is derived from an EMBL/GenBank/DDBJ whole genome shotgun (WGS) entry which is preliminary data.</text>
</comment>
<accession>A0A6V6YV51</accession>
<dbReference type="GO" id="GO:0006281">
    <property type="term" value="P:DNA repair"/>
    <property type="evidence" value="ECO:0007669"/>
    <property type="project" value="InterPro"/>
</dbReference>